<keyword evidence="3" id="KW-1185">Reference proteome</keyword>
<organism evidence="2 3">
    <name type="scientific">Ureibacillus thermosphaericus</name>
    <dbReference type="NCBI Taxonomy" id="51173"/>
    <lineage>
        <taxon>Bacteria</taxon>
        <taxon>Bacillati</taxon>
        <taxon>Bacillota</taxon>
        <taxon>Bacilli</taxon>
        <taxon>Bacillales</taxon>
        <taxon>Caryophanaceae</taxon>
        <taxon>Ureibacillus</taxon>
    </lineage>
</organism>
<feature type="region of interest" description="Disordered" evidence="1">
    <location>
        <begin position="1"/>
        <end position="68"/>
    </location>
</feature>
<evidence type="ECO:0000256" key="1">
    <source>
        <dbReference type="SAM" id="MobiDB-lite"/>
    </source>
</evidence>
<evidence type="ECO:0000313" key="3">
    <source>
        <dbReference type="Proteomes" id="UP000557217"/>
    </source>
</evidence>
<gene>
    <name evidence="2" type="ORF">HNR36_001140</name>
</gene>
<name>A0A840PU58_URETH</name>
<protein>
    <submittedName>
        <fullName evidence="2">Uncharacterized protein</fullName>
    </submittedName>
</protein>
<dbReference type="EMBL" id="JACHGZ010000009">
    <property type="protein sequence ID" value="MBB5148754.1"/>
    <property type="molecule type" value="Genomic_DNA"/>
</dbReference>
<reference evidence="2 3" key="1">
    <citation type="submission" date="2020-08" db="EMBL/GenBank/DDBJ databases">
        <title>Genomic Encyclopedia of Type Strains, Phase IV (KMG-IV): sequencing the most valuable type-strain genomes for metagenomic binning, comparative biology and taxonomic classification.</title>
        <authorList>
            <person name="Goeker M."/>
        </authorList>
    </citation>
    <scope>NUCLEOTIDE SEQUENCE [LARGE SCALE GENOMIC DNA]</scope>
    <source>
        <strain evidence="2 3">DSM 10633</strain>
    </source>
</reference>
<feature type="compositionally biased region" description="Acidic residues" evidence="1">
    <location>
        <begin position="34"/>
        <end position="44"/>
    </location>
</feature>
<proteinExistence type="predicted"/>
<sequence length="68" mass="7975">MSKNNKKTINERTHNPFETYKHLHKNTTSHAENPEDPTVEISEEFDSKVKNKNNKTNHDKTQKANKNI</sequence>
<evidence type="ECO:0000313" key="2">
    <source>
        <dbReference type="EMBL" id="MBB5148754.1"/>
    </source>
</evidence>
<accession>A0A840PU58</accession>
<dbReference type="AlphaFoldDB" id="A0A840PU58"/>
<comment type="caution">
    <text evidence="2">The sequence shown here is derived from an EMBL/GenBank/DDBJ whole genome shotgun (WGS) entry which is preliminary data.</text>
</comment>
<dbReference type="Proteomes" id="UP000557217">
    <property type="component" value="Unassembled WGS sequence"/>
</dbReference>
<feature type="compositionally biased region" description="Basic and acidic residues" evidence="1">
    <location>
        <begin position="8"/>
        <end position="21"/>
    </location>
</feature>
<dbReference type="RefSeq" id="WP_096551049.1">
    <property type="nucleotide sequence ID" value="NZ_AP018335.1"/>
</dbReference>